<keyword evidence="2" id="KW-1185">Reference proteome</keyword>
<name>A0A0A2MR14_9FLAO</name>
<reference evidence="1 2" key="1">
    <citation type="submission" date="2013-09" db="EMBL/GenBank/DDBJ databases">
        <authorList>
            <person name="Zeng Z."/>
            <person name="Chen C."/>
        </authorList>
    </citation>
    <scope>NUCLEOTIDE SEQUENCE [LARGE SCALE GENOMIC DNA]</scope>
    <source>
        <strain evidence="1 2">WB 4.1-42</strain>
    </source>
</reference>
<evidence type="ECO:0000313" key="1">
    <source>
        <dbReference type="EMBL" id="KGO93928.1"/>
    </source>
</evidence>
<organism evidence="1 2">
    <name type="scientific">Flavobacterium subsaxonicum WB 4.1-42 = DSM 21790</name>
    <dbReference type="NCBI Taxonomy" id="1121898"/>
    <lineage>
        <taxon>Bacteria</taxon>
        <taxon>Pseudomonadati</taxon>
        <taxon>Bacteroidota</taxon>
        <taxon>Flavobacteriia</taxon>
        <taxon>Flavobacteriales</taxon>
        <taxon>Flavobacteriaceae</taxon>
        <taxon>Flavobacterium</taxon>
    </lineage>
</organism>
<dbReference type="AlphaFoldDB" id="A0A0A2MR14"/>
<gene>
    <name evidence="1" type="ORF">Q766_05970</name>
</gene>
<comment type="caution">
    <text evidence="1">The sequence shown here is derived from an EMBL/GenBank/DDBJ whole genome shotgun (WGS) entry which is preliminary data.</text>
</comment>
<protein>
    <submittedName>
        <fullName evidence="1">Uncharacterized protein</fullName>
    </submittedName>
</protein>
<proteinExistence type="predicted"/>
<dbReference type="RefSeq" id="WP_026991903.1">
    <property type="nucleotide sequence ID" value="NZ_JRLY01000003.1"/>
</dbReference>
<dbReference type="STRING" id="1121898.GCA_000422725_00448"/>
<evidence type="ECO:0000313" key="2">
    <source>
        <dbReference type="Proteomes" id="UP000030111"/>
    </source>
</evidence>
<sequence>MSEKKVNTIDLVHAKHYAAKWRKEEGTYNAHHELKAFWIPKIDLQEVLAEGVDGVRAYIGVDDDNVEKLMIVGTKQVGDEYIDMLPETGFDDGSIYDFTRPCPPSCDKNSPLN</sequence>
<accession>A0A0A2MR14</accession>
<dbReference type="Proteomes" id="UP000030111">
    <property type="component" value="Unassembled WGS sequence"/>
</dbReference>
<dbReference type="EMBL" id="JRLY01000003">
    <property type="protein sequence ID" value="KGO93928.1"/>
    <property type="molecule type" value="Genomic_DNA"/>
</dbReference>
<dbReference type="OrthoDB" id="797757at2"/>
<dbReference type="eggNOG" id="ENOG50339SZ">
    <property type="taxonomic scope" value="Bacteria"/>
</dbReference>